<keyword evidence="1" id="KW-0812">Transmembrane</keyword>
<keyword evidence="1" id="KW-1133">Transmembrane helix</keyword>
<evidence type="ECO:0000313" key="3">
    <source>
        <dbReference type="EMBL" id="QRD07555.1"/>
    </source>
</evidence>
<dbReference type="OMA" id="WLDQREV"/>
<dbReference type="OrthoDB" id="5322539at2759"/>
<feature type="chain" id="PRO_5034933141" evidence="2">
    <location>
        <begin position="20"/>
        <end position="620"/>
    </location>
</feature>
<accession>A0A7U2ID18</accession>
<dbReference type="KEGG" id="pno:SNOG_13061"/>
<dbReference type="PANTHER" id="PTHR35041:SF6">
    <property type="entry name" value="FORMYLMETHIONINE DEFORMYLASE-LIKE PROTEIN-RELATED"/>
    <property type="match status" value="1"/>
</dbReference>
<keyword evidence="4" id="KW-1185">Reference proteome</keyword>
<name>A0A7U2ID18_PHANO</name>
<dbReference type="RefSeq" id="XP_001803276.1">
    <property type="nucleotide sequence ID" value="XM_001803224.1"/>
</dbReference>
<gene>
    <name evidence="3" type="ORF">JI435_130610</name>
</gene>
<dbReference type="PANTHER" id="PTHR35041">
    <property type="entry name" value="MEDIATOR OF RNA POLYMERASE II TRANSCRIPTION SUBUNIT 1"/>
    <property type="match status" value="1"/>
</dbReference>
<feature type="signal peptide" evidence="2">
    <location>
        <begin position="1"/>
        <end position="19"/>
    </location>
</feature>
<evidence type="ECO:0000256" key="2">
    <source>
        <dbReference type="SAM" id="SignalP"/>
    </source>
</evidence>
<reference evidence="4" key="1">
    <citation type="journal article" date="2021" name="BMC Genomics">
        <title>Chromosome-level genome assembly and manually-curated proteome of model necrotroph Parastagonospora nodorum Sn15 reveals a genome-wide trove of candidate effector homologs, and redundancy of virulence-related functions within an accessory chromosome.</title>
        <authorList>
            <person name="Bertazzoni S."/>
            <person name="Jones D.A.B."/>
            <person name="Phan H.T."/>
            <person name="Tan K.-C."/>
            <person name="Hane J.K."/>
        </authorList>
    </citation>
    <scope>NUCLEOTIDE SEQUENCE [LARGE SCALE GENOMIC DNA]</scope>
    <source>
        <strain evidence="4">SN15 / ATCC MYA-4574 / FGSC 10173)</strain>
    </source>
</reference>
<keyword evidence="2" id="KW-0732">Signal</keyword>
<sequence length="620" mass="69521">MSQSYATFVSLLLVTLFKASLLGCAGICSTQYLWRVLRGPPITVSTVESLFQIRHNPLEQFCFRTIISVSFLLAAYAWTVPLAAMYPPGALTINATPFLLTESVSMSVPDLRFNLDFDPLQPANVSRLSYFARIEHTRVRESNSLTNAETVNLSTSLHPINPQEFLLRFSRSVIAAGEIILNPRATMGENSTYTLEFMGPQISCRDMEQFNRTHPEEGVFTDLMLGEIDPSLSLSDKAVRMSAMEHAYYNRTYAWQIIQKNMLGGISCGESNPMSRDDDGTAYVAPAKDPPSSATFLLETSKINCTEKYVSYVANITYRNGIRSIQYTIRDIEPQPAKDLLIEMVWEAASNILVPDDIQPRNAGIDEAFAASAYSQRSREYLEERFRYWNAFTIYAAFLNTIESATTRACFFFLKDPKCNEVETRGNFSELVVHPIDCLKHYTTPSVLENSRLNPHRYSESPKEEPGNSGLNVTEAALNELLTNITISLMTLDLWTDNINVTSTTYRNTYAFSRRINLVLPYALCLAFGLLIVGLGLVSLWQNGVPSSDGFTQVMMATRGRTEIDRLVLEQGLVDINAASKELKGLKVRYGELVMEDAVKGEKVWGFGTAEETVSLRKRK</sequence>
<dbReference type="EMBL" id="CP069044">
    <property type="protein sequence ID" value="QRD07555.1"/>
    <property type="molecule type" value="Genomic_DNA"/>
</dbReference>
<protein>
    <submittedName>
        <fullName evidence="3">Uncharacterized protein</fullName>
    </submittedName>
</protein>
<evidence type="ECO:0000313" key="4">
    <source>
        <dbReference type="Proteomes" id="UP000663193"/>
    </source>
</evidence>
<evidence type="ECO:0000256" key="1">
    <source>
        <dbReference type="SAM" id="Phobius"/>
    </source>
</evidence>
<feature type="transmembrane region" description="Helical" evidence="1">
    <location>
        <begin position="519"/>
        <end position="541"/>
    </location>
</feature>
<keyword evidence="1" id="KW-0472">Membrane</keyword>
<organism evidence="3 4">
    <name type="scientific">Phaeosphaeria nodorum (strain SN15 / ATCC MYA-4574 / FGSC 10173)</name>
    <name type="common">Glume blotch fungus</name>
    <name type="synonym">Parastagonospora nodorum</name>
    <dbReference type="NCBI Taxonomy" id="321614"/>
    <lineage>
        <taxon>Eukaryota</taxon>
        <taxon>Fungi</taxon>
        <taxon>Dikarya</taxon>
        <taxon>Ascomycota</taxon>
        <taxon>Pezizomycotina</taxon>
        <taxon>Dothideomycetes</taxon>
        <taxon>Pleosporomycetidae</taxon>
        <taxon>Pleosporales</taxon>
        <taxon>Pleosporineae</taxon>
        <taxon>Phaeosphaeriaceae</taxon>
        <taxon>Parastagonospora</taxon>
    </lineage>
</organism>
<dbReference type="AlphaFoldDB" id="A0A7U2ID18"/>
<dbReference type="VEuPathDB" id="FungiDB:JI435_130610"/>
<dbReference type="Proteomes" id="UP000663193">
    <property type="component" value="Chromosome 22"/>
</dbReference>
<proteinExistence type="predicted"/>